<dbReference type="AlphaFoldDB" id="M5GB73"/>
<keyword evidence="2" id="KW-0472">Membrane</keyword>
<dbReference type="OrthoDB" id="10581492at2759"/>
<keyword evidence="4" id="KW-1185">Reference proteome</keyword>
<feature type="compositionally biased region" description="Polar residues" evidence="1">
    <location>
        <begin position="336"/>
        <end position="345"/>
    </location>
</feature>
<feature type="transmembrane region" description="Helical" evidence="2">
    <location>
        <begin position="196"/>
        <end position="221"/>
    </location>
</feature>
<proteinExistence type="predicted"/>
<feature type="region of interest" description="Disordered" evidence="1">
    <location>
        <begin position="310"/>
        <end position="345"/>
    </location>
</feature>
<keyword evidence="2" id="KW-1133">Transmembrane helix</keyword>
<feature type="compositionally biased region" description="Polar residues" evidence="1">
    <location>
        <begin position="310"/>
        <end position="325"/>
    </location>
</feature>
<evidence type="ECO:0000256" key="1">
    <source>
        <dbReference type="SAM" id="MobiDB-lite"/>
    </source>
</evidence>
<accession>M5GB73</accession>
<dbReference type="GeneID" id="63688092"/>
<dbReference type="HOGENOM" id="CLU_748070_0_0_1"/>
<evidence type="ECO:0000313" key="4">
    <source>
        <dbReference type="Proteomes" id="UP000030653"/>
    </source>
</evidence>
<sequence length="370" mass="38944">MSDPNLPPSVFQATAPTCKIVSNNTSGVSSGRRSLPVDGVEALVERGGLSGTLQTLTDGSVWDGTNGFGSGEVLYPGVDQDYSNGPITHVTTHAIDIFVETDDNSASYFLARGIAPKNLRVDVSIQIPRRLKGSDCMFPTCICPSSSILDLVENKTRESQSPTLPPIISRAAAPYITILPTQAHGNTLPSASTAPVGAIVGGVVGGVAVLVLIALVIFLVLPLRHGGRAEATAREEERVNRPDVPVADASFLVTPLALAALSSAPPEYSELDVTPASSLSPFKTRFSSSNSDPSIPDAYRSSFSTLASSMPSHSRTASHARSVSGGSSGTGILDKPTQSNQFIRNGSTTLMMRAALYPPRHRSTMRMLER</sequence>
<keyword evidence="2" id="KW-0812">Transmembrane</keyword>
<dbReference type="RefSeq" id="XP_040628105.1">
    <property type="nucleotide sequence ID" value="XM_040773030.1"/>
</dbReference>
<name>M5GB73_DACPD</name>
<organism evidence="3 4">
    <name type="scientific">Dacryopinax primogenitus (strain DJM 731)</name>
    <name type="common">Brown rot fungus</name>
    <dbReference type="NCBI Taxonomy" id="1858805"/>
    <lineage>
        <taxon>Eukaryota</taxon>
        <taxon>Fungi</taxon>
        <taxon>Dikarya</taxon>
        <taxon>Basidiomycota</taxon>
        <taxon>Agaricomycotina</taxon>
        <taxon>Dacrymycetes</taxon>
        <taxon>Dacrymycetales</taxon>
        <taxon>Dacrymycetaceae</taxon>
        <taxon>Dacryopinax</taxon>
    </lineage>
</organism>
<protein>
    <submittedName>
        <fullName evidence="3">Uncharacterized protein</fullName>
    </submittedName>
</protein>
<dbReference type="EMBL" id="JH795865">
    <property type="protein sequence ID" value="EJU01208.1"/>
    <property type="molecule type" value="Genomic_DNA"/>
</dbReference>
<gene>
    <name evidence="3" type="ORF">DACRYDRAFT_22950</name>
</gene>
<reference evidence="3 4" key="1">
    <citation type="journal article" date="2012" name="Science">
        <title>The Paleozoic origin of enzymatic lignin decomposition reconstructed from 31 fungal genomes.</title>
        <authorList>
            <person name="Floudas D."/>
            <person name="Binder M."/>
            <person name="Riley R."/>
            <person name="Barry K."/>
            <person name="Blanchette R.A."/>
            <person name="Henrissat B."/>
            <person name="Martinez A.T."/>
            <person name="Otillar R."/>
            <person name="Spatafora J.W."/>
            <person name="Yadav J.S."/>
            <person name="Aerts A."/>
            <person name="Benoit I."/>
            <person name="Boyd A."/>
            <person name="Carlson A."/>
            <person name="Copeland A."/>
            <person name="Coutinho P.M."/>
            <person name="de Vries R.P."/>
            <person name="Ferreira P."/>
            <person name="Findley K."/>
            <person name="Foster B."/>
            <person name="Gaskell J."/>
            <person name="Glotzer D."/>
            <person name="Gorecki P."/>
            <person name="Heitman J."/>
            <person name="Hesse C."/>
            <person name="Hori C."/>
            <person name="Igarashi K."/>
            <person name="Jurgens J.A."/>
            <person name="Kallen N."/>
            <person name="Kersten P."/>
            <person name="Kohler A."/>
            <person name="Kuees U."/>
            <person name="Kumar T.K.A."/>
            <person name="Kuo A."/>
            <person name="LaButti K."/>
            <person name="Larrondo L.F."/>
            <person name="Lindquist E."/>
            <person name="Ling A."/>
            <person name="Lombard V."/>
            <person name="Lucas S."/>
            <person name="Lundell T."/>
            <person name="Martin R."/>
            <person name="McLaughlin D.J."/>
            <person name="Morgenstern I."/>
            <person name="Morin E."/>
            <person name="Murat C."/>
            <person name="Nagy L.G."/>
            <person name="Nolan M."/>
            <person name="Ohm R.A."/>
            <person name="Patyshakuliyeva A."/>
            <person name="Rokas A."/>
            <person name="Ruiz-Duenas F.J."/>
            <person name="Sabat G."/>
            <person name="Salamov A."/>
            <person name="Samejima M."/>
            <person name="Schmutz J."/>
            <person name="Slot J.C."/>
            <person name="St John F."/>
            <person name="Stenlid J."/>
            <person name="Sun H."/>
            <person name="Sun S."/>
            <person name="Syed K."/>
            <person name="Tsang A."/>
            <person name="Wiebenga A."/>
            <person name="Young D."/>
            <person name="Pisabarro A."/>
            <person name="Eastwood D.C."/>
            <person name="Martin F."/>
            <person name="Cullen D."/>
            <person name="Grigoriev I.V."/>
            <person name="Hibbett D.S."/>
        </authorList>
    </citation>
    <scope>NUCLEOTIDE SEQUENCE [LARGE SCALE GENOMIC DNA]</scope>
    <source>
        <strain evidence="3 4">DJM-731 SS1</strain>
    </source>
</reference>
<dbReference type="Proteomes" id="UP000030653">
    <property type="component" value="Unassembled WGS sequence"/>
</dbReference>
<evidence type="ECO:0000313" key="3">
    <source>
        <dbReference type="EMBL" id="EJU01208.1"/>
    </source>
</evidence>
<evidence type="ECO:0000256" key="2">
    <source>
        <dbReference type="SAM" id="Phobius"/>
    </source>
</evidence>